<protein>
    <submittedName>
        <fullName evidence="5">Flagellar motor protein MotB</fullName>
    </submittedName>
</protein>
<feature type="compositionally biased region" description="Low complexity" evidence="2">
    <location>
        <begin position="262"/>
        <end position="271"/>
    </location>
</feature>
<dbReference type="Proteomes" id="UP000277498">
    <property type="component" value="Unassembled WGS sequence"/>
</dbReference>
<organism evidence="5 6">
    <name type="scientific">Pseudogemmobacter humi</name>
    <dbReference type="NCBI Taxonomy" id="2483812"/>
    <lineage>
        <taxon>Bacteria</taxon>
        <taxon>Pseudomonadati</taxon>
        <taxon>Pseudomonadota</taxon>
        <taxon>Alphaproteobacteria</taxon>
        <taxon>Rhodobacterales</taxon>
        <taxon>Paracoccaceae</taxon>
        <taxon>Pseudogemmobacter</taxon>
    </lineage>
</organism>
<feature type="region of interest" description="Disordered" evidence="2">
    <location>
        <begin position="164"/>
        <end position="271"/>
    </location>
</feature>
<keyword evidence="3" id="KW-0732">Signal</keyword>
<evidence type="ECO:0000259" key="4">
    <source>
        <dbReference type="PROSITE" id="PS51123"/>
    </source>
</evidence>
<evidence type="ECO:0000313" key="5">
    <source>
        <dbReference type="EMBL" id="VDC33151.1"/>
    </source>
</evidence>
<dbReference type="CDD" id="cd07185">
    <property type="entry name" value="OmpA_C-like"/>
    <property type="match status" value="1"/>
</dbReference>
<dbReference type="PANTHER" id="PTHR30329">
    <property type="entry name" value="STATOR ELEMENT OF FLAGELLAR MOTOR COMPLEX"/>
    <property type="match status" value="1"/>
</dbReference>
<evidence type="ECO:0000256" key="3">
    <source>
        <dbReference type="SAM" id="SignalP"/>
    </source>
</evidence>
<feature type="compositionally biased region" description="Basic and acidic residues" evidence="2">
    <location>
        <begin position="105"/>
        <end position="118"/>
    </location>
</feature>
<keyword evidence="5" id="KW-0966">Cell projection</keyword>
<dbReference type="EMBL" id="UXAW01000106">
    <property type="protein sequence ID" value="VDC33151.1"/>
    <property type="molecule type" value="Genomic_DNA"/>
</dbReference>
<keyword evidence="5" id="KW-0282">Flagellum</keyword>
<reference evidence="5 6" key="1">
    <citation type="submission" date="2018-11" db="EMBL/GenBank/DDBJ databases">
        <authorList>
            <person name="Criscuolo A."/>
        </authorList>
    </citation>
    <scope>NUCLEOTIDE SEQUENCE [LARGE SCALE GENOMIC DNA]</scope>
    <source>
        <strain evidence="5">ACIP111625</strain>
    </source>
</reference>
<dbReference type="RefSeq" id="WP_124088344.1">
    <property type="nucleotide sequence ID" value="NZ_UXAW01000106.1"/>
</dbReference>
<evidence type="ECO:0000256" key="2">
    <source>
        <dbReference type="SAM" id="MobiDB-lite"/>
    </source>
</evidence>
<dbReference type="Gene3D" id="3.30.1330.60">
    <property type="entry name" value="OmpA-like domain"/>
    <property type="match status" value="1"/>
</dbReference>
<dbReference type="OrthoDB" id="9792021at2"/>
<feature type="region of interest" description="Disordered" evidence="2">
    <location>
        <begin position="103"/>
        <end position="125"/>
    </location>
</feature>
<feature type="signal peptide" evidence="3">
    <location>
        <begin position="1"/>
        <end position="25"/>
    </location>
</feature>
<feature type="chain" id="PRO_5017955505" evidence="3">
    <location>
        <begin position="26"/>
        <end position="670"/>
    </location>
</feature>
<dbReference type="AlphaFoldDB" id="A0A3P5XN35"/>
<dbReference type="PROSITE" id="PS51123">
    <property type="entry name" value="OMPA_2"/>
    <property type="match status" value="1"/>
</dbReference>
<dbReference type="Pfam" id="PF00691">
    <property type="entry name" value="OmpA"/>
    <property type="match status" value="1"/>
</dbReference>
<keyword evidence="1" id="KW-0472">Membrane</keyword>
<evidence type="ECO:0000313" key="6">
    <source>
        <dbReference type="Proteomes" id="UP000277498"/>
    </source>
</evidence>
<dbReference type="PANTHER" id="PTHR30329:SF21">
    <property type="entry name" value="LIPOPROTEIN YIAD-RELATED"/>
    <property type="match status" value="1"/>
</dbReference>
<dbReference type="GO" id="GO:0016020">
    <property type="term" value="C:membrane"/>
    <property type="evidence" value="ECO:0007669"/>
    <property type="project" value="UniProtKB-UniRule"/>
</dbReference>
<dbReference type="InterPro" id="IPR006665">
    <property type="entry name" value="OmpA-like"/>
</dbReference>
<accession>A0A3P5XN35</accession>
<keyword evidence="5" id="KW-0969">Cilium</keyword>
<dbReference type="InterPro" id="IPR050330">
    <property type="entry name" value="Bact_OuterMem_StrucFunc"/>
</dbReference>
<dbReference type="InterPro" id="IPR036737">
    <property type="entry name" value="OmpA-like_sf"/>
</dbReference>
<dbReference type="SUPFAM" id="SSF103088">
    <property type="entry name" value="OmpA-like"/>
    <property type="match status" value="1"/>
</dbReference>
<proteinExistence type="predicted"/>
<evidence type="ECO:0000256" key="1">
    <source>
        <dbReference type="PROSITE-ProRule" id="PRU00473"/>
    </source>
</evidence>
<keyword evidence="6" id="KW-1185">Reference proteome</keyword>
<sequence>MRKILISSTALSVALSSFHTMPARAQVLQEDGSVLGPDGAVICTPTAEMPCDLDAILRAMNMEADAALEAGAAEEAAAEAEVKAAADEAARAEAEAAAAAEAAEAEAKAAADEAERAAAEAAAQAEAEAQAEAQAAAEAAAAAQAEAEEAARIAAEEAAQAAEAAAKAAAEAEAAPEAGAEPSAEADEAAVPATGAQEEAAEETAPAVDEAAPAGDAAPDAATTEEPAADPSAEPAETTTTDEPEGQPAAAETPADEPLDSAAAAPEEPVDAPVPEAQAVETLSTILTAPESVTGGADGGIAAGVAAAAALLDPSAAGAAAEDGTAAEAPPASAPVGVIESVIDEATARTSAEEFAAAPVAVGAGKKSGLSDLEKVGLVALGALVVGAVINEGRKDQKKVVSNSGDRVVVENPDGSYVVYKDDDAVLRRPGVSTRTESYSDGSTRTVVSRADGSQVVTVRDASGRVLKRTAYDRQGIETVLIDDLWPEEPIIVTELPRPAPDRVTISTADSNAALKAELAALEAENLGRKFSLRQIREIREVRALAATVEVDSITFDTGSSVIRSSEARKLADLGRLMQQLLGSNPRHVFLIEGHTDAVGSASSNLLLSDRRAESLALALTEYFGVPPENLVVQGYGESELKIASQGDERANRRVVVRLITPLMRTAALQ</sequence>
<feature type="domain" description="OmpA-like" evidence="4">
    <location>
        <begin position="543"/>
        <end position="663"/>
    </location>
</feature>
<name>A0A3P5XN35_9RHOB</name>
<feature type="compositionally biased region" description="Low complexity" evidence="2">
    <location>
        <begin position="164"/>
        <end position="239"/>
    </location>
</feature>
<gene>
    <name evidence="5" type="ORF">XINFAN_03658</name>
</gene>